<evidence type="ECO:0000259" key="2">
    <source>
        <dbReference type="Pfam" id="PF25372"/>
    </source>
</evidence>
<evidence type="ECO:0000313" key="4">
    <source>
        <dbReference type="Proteomes" id="UP000187406"/>
    </source>
</evidence>
<organism evidence="3 4">
    <name type="scientific">Cephalotus follicularis</name>
    <name type="common">Albany pitcher plant</name>
    <dbReference type="NCBI Taxonomy" id="3775"/>
    <lineage>
        <taxon>Eukaryota</taxon>
        <taxon>Viridiplantae</taxon>
        <taxon>Streptophyta</taxon>
        <taxon>Embryophyta</taxon>
        <taxon>Tracheophyta</taxon>
        <taxon>Spermatophyta</taxon>
        <taxon>Magnoliopsida</taxon>
        <taxon>eudicotyledons</taxon>
        <taxon>Gunneridae</taxon>
        <taxon>Pentapetalae</taxon>
        <taxon>rosids</taxon>
        <taxon>fabids</taxon>
        <taxon>Oxalidales</taxon>
        <taxon>Cephalotaceae</taxon>
        <taxon>Cephalotus</taxon>
    </lineage>
</organism>
<dbReference type="InterPro" id="IPR057207">
    <property type="entry name" value="FBXL15_LRR"/>
</dbReference>
<dbReference type="InParanoid" id="A0A1Q3BN41"/>
<dbReference type="PANTHER" id="PTHR13318:SF74">
    <property type="entry name" value="OS02G0658500 PROTEIN"/>
    <property type="match status" value="1"/>
</dbReference>
<protein>
    <submittedName>
        <fullName evidence="3">LRR_6 domain-containing protein</fullName>
    </submittedName>
</protein>
<dbReference type="FunFam" id="3.80.10.10:FF:002340">
    <property type="entry name" value="Uncharacterized protein"/>
    <property type="match status" value="1"/>
</dbReference>
<dbReference type="OrthoDB" id="550575at2759"/>
<dbReference type="InterPro" id="IPR032675">
    <property type="entry name" value="LRR_dom_sf"/>
</dbReference>
<evidence type="ECO:0000256" key="1">
    <source>
        <dbReference type="SAM" id="MobiDB-lite"/>
    </source>
</evidence>
<dbReference type="AlphaFoldDB" id="A0A1Q3BN41"/>
<dbReference type="InterPro" id="IPR036047">
    <property type="entry name" value="F-box-like_dom_sf"/>
</dbReference>
<dbReference type="GO" id="GO:0031146">
    <property type="term" value="P:SCF-dependent proteasomal ubiquitin-dependent protein catabolic process"/>
    <property type="evidence" value="ECO:0007669"/>
    <property type="project" value="TreeGrafter"/>
</dbReference>
<dbReference type="Gene3D" id="3.80.10.10">
    <property type="entry name" value="Ribonuclease Inhibitor"/>
    <property type="match status" value="1"/>
</dbReference>
<evidence type="ECO:0000313" key="3">
    <source>
        <dbReference type="EMBL" id="GAV69284.1"/>
    </source>
</evidence>
<comment type="caution">
    <text evidence="3">The sequence shown here is derived from an EMBL/GenBank/DDBJ whole genome shotgun (WGS) entry which is preliminary data.</text>
</comment>
<dbReference type="EMBL" id="BDDD01000710">
    <property type="protein sequence ID" value="GAV69284.1"/>
    <property type="molecule type" value="Genomic_DNA"/>
</dbReference>
<feature type="region of interest" description="Disordered" evidence="1">
    <location>
        <begin position="45"/>
        <end position="65"/>
    </location>
</feature>
<keyword evidence="4" id="KW-1185">Reference proteome</keyword>
<name>A0A1Q3BN41_CEPFO</name>
<dbReference type="SUPFAM" id="SSF52047">
    <property type="entry name" value="RNI-like"/>
    <property type="match status" value="2"/>
</dbReference>
<feature type="region of interest" description="Disordered" evidence="1">
    <location>
        <begin position="1"/>
        <end position="22"/>
    </location>
</feature>
<reference evidence="4" key="1">
    <citation type="submission" date="2016-04" db="EMBL/GenBank/DDBJ databases">
        <title>Cephalotus genome sequencing.</title>
        <authorList>
            <person name="Fukushima K."/>
            <person name="Hasebe M."/>
            <person name="Fang X."/>
        </authorList>
    </citation>
    <scope>NUCLEOTIDE SEQUENCE [LARGE SCALE GENOMIC DNA]</scope>
    <source>
        <strain evidence="4">cv. St1</strain>
    </source>
</reference>
<gene>
    <name evidence="3" type="ORF">CFOL_v3_12785</name>
</gene>
<dbReference type="Pfam" id="PF25372">
    <property type="entry name" value="DUF7885"/>
    <property type="match status" value="1"/>
</dbReference>
<dbReference type="GO" id="GO:0019005">
    <property type="term" value="C:SCF ubiquitin ligase complex"/>
    <property type="evidence" value="ECO:0007669"/>
    <property type="project" value="TreeGrafter"/>
</dbReference>
<feature type="domain" description="F-box/LRR-repeat protein 15-like leucin rich repeat" evidence="2">
    <location>
        <begin position="209"/>
        <end position="365"/>
    </location>
</feature>
<dbReference type="SUPFAM" id="SSF81383">
    <property type="entry name" value="F-box domain"/>
    <property type="match status" value="1"/>
</dbReference>
<proteinExistence type="predicted"/>
<dbReference type="PANTHER" id="PTHR13318">
    <property type="entry name" value="PARTNER OF PAIRED, ISOFORM B-RELATED"/>
    <property type="match status" value="1"/>
</dbReference>
<dbReference type="Proteomes" id="UP000187406">
    <property type="component" value="Unassembled WGS sequence"/>
</dbReference>
<sequence length="495" mass="54680">MSHSPEKNPNPELNPKPPRSISLPDIWFKEKRVLKHVIHKMRAQSLSATPSLSPPSEPDDSLHPPAPDFISLLSDELLLIILSKLPINQHVSNSLVCKRWLSLHGRLVQSLELTDWSFLISGRVFDRFPNLTDLNLVRACIRTPRNSGILVTSRALSLHVGADKGPSPNGFCFISGELDDVFVLPSGSVDRGLEMVAGKCRNLRRLVAIGASDNGLVTVARECDMLQELELHCCGDLSLKGIYGCQNLQVVKLIGSVNGFYNSVVTDIGLTLLAQGCRRLVKLELCGCEGSYDGIKAIGQCCQMLEELTLCDHRMDGGWLSALSFCGNLKTLRLQSCKVIDSSPGPDEHLGSCPALEELHLERCQLRDKQSAKALFWVCETVREIVLQDCWGLVDEVFGFVSICRRVKLISLEGCALLTIGGLESVILSWKELQRLRVVSCNNMKDSEITPELASLFFVLKELKWRPDSRSLLSSSLAGSGVGKKGGRFFKRLKH</sequence>
<dbReference type="STRING" id="3775.A0A1Q3BN41"/>
<dbReference type="Gene3D" id="1.20.1280.50">
    <property type="match status" value="1"/>
</dbReference>
<accession>A0A1Q3BN41</accession>